<comment type="caution">
    <text evidence="1">The sequence shown here is derived from an EMBL/GenBank/DDBJ whole genome shotgun (WGS) entry which is preliminary data.</text>
</comment>
<dbReference type="EMBL" id="CAJVPV010030290">
    <property type="protein sequence ID" value="CAG8740491.1"/>
    <property type="molecule type" value="Genomic_DNA"/>
</dbReference>
<accession>A0A9N9NKG2</accession>
<proteinExistence type="predicted"/>
<feature type="non-terminal residue" evidence="1">
    <location>
        <position position="1"/>
    </location>
</feature>
<sequence>IRINLDDTIETFMDRIRIKFDCIGVRDLIISKVEIPNESTSEGYIRDYWQEQLP</sequence>
<gene>
    <name evidence="1" type="ORF">AMORRO_LOCUS14681</name>
</gene>
<keyword evidence="2" id="KW-1185">Reference proteome</keyword>
<reference evidence="1" key="1">
    <citation type="submission" date="2021-06" db="EMBL/GenBank/DDBJ databases">
        <authorList>
            <person name="Kallberg Y."/>
            <person name="Tangrot J."/>
            <person name="Rosling A."/>
        </authorList>
    </citation>
    <scope>NUCLEOTIDE SEQUENCE</scope>
    <source>
        <strain evidence="1">CL551</strain>
    </source>
</reference>
<evidence type="ECO:0000313" key="2">
    <source>
        <dbReference type="Proteomes" id="UP000789342"/>
    </source>
</evidence>
<dbReference type="Proteomes" id="UP000789342">
    <property type="component" value="Unassembled WGS sequence"/>
</dbReference>
<dbReference type="AlphaFoldDB" id="A0A9N9NKG2"/>
<organism evidence="1 2">
    <name type="scientific">Acaulospora morrowiae</name>
    <dbReference type="NCBI Taxonomy" id="94023"/>
    <lineage>
        <taxon>Eukaryota</taxon>
        <taxon>Fungi</taxon>
        <taxon>Fungi incertae sedis</taxon>
        <taxon>Mucoromycota</taxon>
        <taxon>Glomeromycotina</taxon>
        <taxon>Glomeromycetes</taxon>
        <taxon>Diversisporales</taxon>
        <taxon>Acaulosporaceae</taxon>
        <taxon>Acaulospora</taxon>
    </lineage>
</organism>
<name>A0A9N9NKG2_9GLOM</name>
<protein>
    <submittedName>
        <fullName evidence="1">2816_t:CDS:1</fullName>
    </submittedName>
</protein>
<evidence type="ECO:0000313" key="1">
    <source>
        <dbReference type="EMBL" id="CAG8740491.1"/>
    </source>
</evidence>
<feature type="non-terminal residue" evidence="1">
    <location>
        <position position="54"/>
    </location>
</feature>